<dbReference type="Pfam" id="PF00392">
    <property type="entry name" value="GntR"/>
    <property type="match status" value="1"/>
</dbReference>
<keyword evidence="3" id="KW-0804">Transcription</keyword>
<dbReference type="PRINTS" id="PR00035">
    <property type="entry name" value="HTHGNTR"/>
</dbReference>
<dbReference type="Proteomes" id="UP000321726">
    <property type="component" value="Unassembled WGS sequence"/>
</dbReference>
<evidence type="ECO:0000313" key="7">
    <source>
        <dbReference type="Proteomes" id="UP000184123"/>
    </source>
</evidence>
<keyword evidence="1" id="KW-0805">Transcription regulation</keyword>
<dbReference type="SMART" id="SM00895">
    <property type="entry name" value="FCD"/>
    <property type="match status" value="1"/>
</dbReference>
<protein>
    <submittedName>
        <fullName evidence="6">DNA-binding transcriptional regulator, FadR family</fullName>
    </submittedName>
    <submittedName>
        <fullName evidence="5">GntR family transcriptional regulator</fullName>
    </submittedName>
</protein>
<dbReference type="SMART" id="SM00345">
    <property type="entry name" value="HTH_GNTR"/>
    <property type="match status" value="1"/>
</dbReference>
<dbReference type="PANTHER" id="PTHR43537">
    <property type="entry name" value="TRANSCRIPTIONAL REGULATOR, GNTR FAMILY"/>
    <property type="match status" value="1"/>
</dbReference>
<evidence type="ECO:0000313" key="6">
    <source>
        <dbReference type="EMBL" id="SHM55839.1"/>
    </source>
</evidence>
<dbReference type="PANTHER" id="PTHR43537:SF5">
    <property type="entry name" value="UXU OPERON TRANSCRIPTIONAL REGULATOR"/>
    <property type="match status" value="1"/>
</dbReference>
<dbReference type="SUPFAM" id="SSF48008">
    <property type="entry name" value="GntR ligand-binding domain-like"/>
    <property type="match status" value="1"/>
</dbReference>
<dbReference type="STRING" id="44933.SAMN05660971_03288"/>
<evidence type="ECO:0000313" key="5">
    <source>
        <dbReference type="EMBL" id="GEN24499.1"/>
    </source>
</evidence>
<dbReference type="Gene3D" id="1.20.120.530">
    <property type="entry name" value="GntR ligand-binding domain-like"/>
    <property type="match status" value="1"/>
</dbReference>
<reference evidence="5 8" key="2">
    <citation type="submission" date="2019-07" db="EMBL/GenBank/DDBJ databases">
        <title>Whole genome shotgun sequence of Halomonas cupida NBRC 102219.</title>
        <authorList>
            <person name="Hosoyama A."/>
            <person name="Uohara A."/>
            <person name="Ohji S."/>
            <person name="Ichikawa N."/>
        </authorList>
    </citation>
    <scope>NUCLEOTIDE SEQUENCE [LARGE SCALE GENOMIC DNA]</scope>
    <source>
        <strain evidence="5 8">NBRC 102219</strain>
    </source>
</reference>
<keyword evidence="8" id="KW-1185">Reference proteome</keyword>
<dbReference type="InterPro" id="IPR036390">
    <property type="entry name" value="WH_DNA-bd_sf"/>
</dbReference>
<dbReference type="GO" id="GO:0003700">
    <property type="term" value="F:DNA-binding transcription factor activity"/>
    <property type="evidence" value="ECO:0007669"/>
    <property type="project" value="InterPro"/>
</dbReference>
<dbReference type="EMBL" id="FRCA01000009">
    <property type="protein sequence ID" value="SHM55839.1"/>
    <property type="molecule type" value="Genomic_DNA"/>
</dbReference>
<dbReference type="GO" id="GO:0003677">
    <property type="term" value="F:DNA binding"/>
    <property type="evidence" value="ECO:0007669"/>
    <property type="project" value="UniProtKB-KW"/>
</dbReference>
<dbReference type="EMBL" id="BJXU01000094">
    <property type="protein sequence ID" value="GEN24499.1"/>
    <property type="molecule type" value="Genomic_DNA"/>
</dbReference>
<dbReference type="Pfam" id="PF07729">
    <property type="entry name" value="FCD"/>
    <property type="match status" value="1"/>
</dbReference>
<dbReference type="Proteomes" id="UP000184123">
    <property type="component" value="Unassembled WGS sequence"/>
</dbReference>
<dbReference type="InterPro" id="IPR036388">
    <property type="entry name" value="WH-like_DNA-bd_sf"/>
</dbReference>
<name>A0A1M7JRY9_9GAMM</name>
<dbReference type="Gene3D" id="1.10.10.10">
    <property type="entry name" value="Winged helix-like DNA-binding domain superfamily/Winged helix DNA-binding domain"/>
    <property type="match status" value="1"/>
</dbReference>
<accession>A0A1M7JRY9</accession>
<organism evidence="6 7">
    <name type="scientific">Halomonas cupida</name>
    <dbReference type="NCBI Taxonomy" id="44933"/>
    <lineage>
        <taxon>Bacteria</taxon>
        <taxon>Pseudomonadati</taxon>
        <taxon>Pseudomonadota</taxon>
        <taxon>Gammaproteobacteria</taxon>
        <taxon>Oceanospirillales</taxon>
        <taxon>Halomonadaceae</taxon>
        <taxon>Halomonas</taxon>
    </lineage>
</organism>
<gene>
    <name evidence="5" type="ORF">HCU01_24480</name>
    <name evidence="6" type="ORF">SAMN05660971_03288</name>
</gene>
<evidence type="ECO:0000256" key="1">
    <source>
        <dbReference type="ARBA" id="ARBA00023015"/>
    </source>
</evidence>
<dbReference type="SUPFAM" id="SSF46785">
    <property type="entry name" value="Winged helix' DNA-binding domain"/>
    <property type="match status" value="1"/>
</dbReference>
<evidence type="ECO:0000313" key="8">
    <source>
        <dbReference type="Proteomes" id="UP000321726"/>
    </source>
</evidence>
<dbReference type="CDD" id="cd07377">
    <property type="entry name" value="WHTH_GntR"/>
    <property type="match status" value="1"/>
</dbReference>
<evidence type="ECO:0000256" key="2">
    <source>
        <dbReference type="ARBA" id="ARBA00023125"/>
    </source>
</evidence>
<proteinExistence type="predicted"/>
<dbReference type="InterPro" id="IPR011711">
    <property type="entry name" value="GntR_C"/>
</dbReference>
<sequence length="224" mass="25067">MKRLYLSDTVAGEISNWISTRQLKAGDQLPSASEWMARLEVGRSTLREGLKKLEAEGIIEVINGKGIFVSEQKTFQLLETLGLSDAREHLLEMLDVRQALEERAIVLATRRGSESAFAAMAAHLDDYRKARAAKDFLGVSEADAAFHLAIYEACGNSVLVGLIKLMHDDLYVSWDSLEDRLQVFDASFDHHVELLEGMRRRDEPEAVSAFGKLIEATRRTVEAM</sequence>
<evidence type="ECO:0000256" key="3">
    <source>
        <dbReference type="ARBA" id="ARBA00023163"/>
    </source>
</evidence>
<evidence type="ECO:0000259" key="4">
    <source>
        <dbReference type="PROSITE" id="PS50949"/>
    </source>
</evidence>
<feature type="domain" description="HTH gntR-type" evidence="4">
    <location>
        <begin position="4"/>
        <end position="72"/>
    </location>
</feature>
<keyword evidence="2 6" id="KW-0238">DNA-binding</keyword>
<dbReference type="InterPro" id="IPR000524">
    <property type="entry name" value="Tscrpt_reg_HTH_GntR"/>
</dbReference>
<dbReference type="OrthoDB" id="9799812at2"/>
<dbReference type="RefSeq" id="WP_073436302.1">
    <property type="nucleotide sequence ID" value="NZ_BJXU01000094.1"/>
</dbReference>
<dbReference type="AlphaFoldDB" id="A0A1M7JRY9"/>
<dbReference type="InterPro" id="IPR008920">
    <property type="entry name" value="TF_FadR/GntR_C"/>
</dbReference>
<reference evidence="6 7" key="1">
    <citation type="submission" date="2016-11" db="EMBL/GenBank/DDBJ databases">
        <authorList>
            <person name="Jaros S."/>
            <person name="Januszkiewicz K."/>
            <person name="Wedrychowicz H."/>
        </authorList>
    </citation>
    <scope>NUCLEOTIDE SEQUENCE [LARGE SCALE GENOMIC DNA]</scope>
    <source>
        <strain evidence="6 7">DSM 4740</strain>
    </source>
</reference>
<dbReference type="PROSITE" id="PS50949">
    <property type="entry name" value="HTH_GNTR"/>
    <property type="match status" value="1"/>
</dbReference>